<feature type="region of interest" description="Disordered" evidence="1">
    <location>
        <begin position="436"/>
        <end position="458"/>
    </location>
</feature>
<keyword evidence="3" id="KW-1185">Reference proteome</keyword>
<reference evidence="2" key="1">
    <citation type="submission" date="2018-11" db="EMBL/GenBank/DDBJ databases">
        <authorList>
            <person name="Alioto T."/>
            <person name="Alioto T."/>
        </authorList>
    </citation>
    <scope>NUCLEOTIDE SEQUENCE</scope>
</reference>
<organism evidence="2 3">
    <name type="scientific">Mytilus galloprovincialis</name>
    <name type="common">Mediterranean mussel</name>
    <dbReference type="NCBI Taxonomy" id="29158"/>
    <lineage>
        <taxon>Eukaryota</taxon>
        <taxon>Metazoa</taxon>
        <taxon>Spiralia</taxon>
        <taxon>Lophotrochozoa</taxon>
        <taxon>Mollusca</taxon>
        <taxon>Bivalvia</taxon>
        <taxon>Autobranchia</taxon>
        <taxon>Pteriomorphia</taxon>
        <taxon>Mytilida</taxon>
        <taxon>Mytiloidea</taxon>
        <taxon>Mytilidae</taxon>
        <taxon>Mytilinae</taxon>
        <taxon>Mytilus</taxon>
    </lineage>
</organism>
<dbReference type="Proteomes" id="UP000596742">
    <property type="component" value="Unassembled WGS sequence"/>
</dbReference>
<feature type="compositionally biased region" description="Basic and acidic residues" evidence="1">
    <location>
        <begin position="8"/>
        <end position="38"/>
    </location>
</feature>
<sequence>MMGNSPTKENRRKTSNENEKWDETTSTNTDERTCDDTKNCKEDIKTQNTETRKMKASFNLEKASVYDKFKSLRSSKVHQSPTLDIKFKNKIETSNVLQQDQLTNGSITKMRLKSPHRKKKNDQFPKKENISLHEKLKRKLNVVRRKNTTKQQITEKLKQDEFTMNAEEKVKAFFEQNCKWTTLHWYEDLDSGESLISANPVLWKIHQRAKALRRHICKPRTSLIESEKQMMSFENENTNDKLCQTDIRPEYWINRKTTVRYGNNFINVVSATMAAEEIVEERYKKKKHDALVSAQISSIRLAVLGVLGRSGYAETTKKKLKRELPNFDVSKHKSKVMALCREQVDSFTEKFEEEMGILPHEEDVFKDKLRIYVISIAKPFMLYAQHALDDESNHNKEKIEPKLPTQIPELNEIRTEIVEKHNKKLNSIVKEIKDDAEQRRVGDSSHHTKTSEVNKIQHGCGDTIEHERRPSDHENIKYFLKKKEEKTFECDINPVGPFARGTHYRTDGEIAIEKCKKGSRKGFTEKPKKLKTRGIANKHLHHNPKNIESISECSEKEESRDSHISDEVCESVNSNCNSDEGIIEDFEFALFAHIDSVMNSEEVKETADMRHLNEKPAQVITGKKNDCDLLKEKYAPRVNKKRQKGDRRKRQRNNSKQATLQFGLNANNSADNQDDTWCSYDEHDEEMYFSRQPTILYTDSPLTDEHSVDCLFPSVLTFSPRPLPDHTQFM</sequence>
<evidence type="ECO:0000313" key="2">
    <source>
        <dbReference type="EMBL" id="VDI71845.1"/>
    </source>
</evidence>
<feature type="compositionally biased region" description="Basic and acidic residues" evidence="1">
    <location>
        <begin position="436"/>
        <end position="452"/>
    </location>
</feature>
<dbReference type="EMBL" id="UYJE01009272">
    <property type="protein sequence ID" value="VDI71845.1"/>
    <property type="molecule type" value="Genomic_DNA"/>
</dbReference>
<dbReference type="AlphaFoldDB" id="A0A8B6H0H8"/>
<feature type="region of interest" description="Disordered" evidence="1">
    <location>
        <begin position="1"/>
        <end position="38"/>
    </location>
</feature>
<accession>A0A8B6H0H8</accession>
<feature type="region of interest" description="Disordered" evidence="1">
    <location>
        <begin position="638"/>
        <end position="658"/>
    </location>
</feature>
<dbReference type="OrthoDB" id="6165418at2759"/>
<proteinExistence type="predicted"/>
<name>A0A8B6H0H8_MYTGA</name>
<feature type="compositionally biased region" description="Basic residues" evidence="1">
    <location>
        <begin position="638"/>
        <end position="653"/>
    </location>
</feature>
<protein>
    <submittedName>
        <fullName evidence="2">Uncharacterized protein</fullName>
    </submittedName>
</protein>
<comment type="caution">
    <text evidence="2">The sequence shown here is derived from an EMBL/GenBank/DDBJ whole genome shotgun (WGS) entry which is preliminary data.</text>
</comment>
<gene>
    <name evidence="2" type="ORF">MGAL_10B030111</name>
</gene>
<evidence type="ECO:0000256" key="1">
    <source>
        <dbReference type="SAM" id="MobiDB-lite"/>
    </source>
</evidence>
<evidence type="ECO:0000313" key="3">
    <source>
        <dbReference type="Proteomes" id="UP000596742"/>
    </source>
</evidence>